<comment type="caution">
    <text evidence="8">The sequence shown here is derived from an EMBL/GenBank/DDBJ whole genome shotgun (WGS) entry which is preliminary data.</text>
</comment>
<feature type="transmembrane region" description="Helical" evidence="7">
    <location>
        <begin position="98"/>
        <end position="119"/>
    </location>
</feature>
<feature type="region of interest" description="Disordered" evidence="6">
    <location>
        <begin position="378"/>
        <end position="423"/>
    </location>
</feature>
<gene>
    <name evidence="8" type="ORF">C8D89_12253</name>
</gene>
<dbReference type="PANTHER" id="PTHR21716">
    <property type="entry name" value="TRANSMEMBRANE PROTEIN"/>
    <property type="match status" value="1"/>
</dbReference>
<feature type="transmembrane region" description="Helical" evidence="7">
    <location>
        <begin position="293"/>
        <end position="312"/>
    </location>
</feature>
<dbReference type="PANTHER" id="PTHR21716:SF64">
    <property type="entry name" value="AI-2 TRANSPORT PROTEIN TQSA"/>
    <property type="match status" value="1"/>
</dbReference>
<organism evidence="8 9">
    <name type="scientific">Actinomycetospora cinnamomea</name>
    <dbReference type="NCBI Taxonomy" id="663609"/>
    <lineage>
        <taxon>Bacteria</taxon>
        <taxon>Bacillati</taxon>
        <taxon>Actinomycetota</taxon>
        <taxon>Actinomycetes</taxon>
        <taxon>Pseudonocardiales</taxon>
        <taxon>Pseudonocardiaceae</taxon>
        <taxon>Actinomycetospora</taxon>
    </lineage>
</organism>
<dbReference type="InterPro" id="IPR002549">
    <property type="entry name" value="AI-2E-like"/>
</dbReference>
<reference evidence="8 9" key="1">
    <citation type="submission" date="2018-04" db="EMBL/GenBank/DDBJ databases">
        <title>Genomic Encyclopedia of Type Strains, Phase IV (KMG-IV): sequencing the most valuable type-strain genomes for metagenomic binning, comparative biology and taxonomic classification.</title>
        <authorList>
            <person name="Goeker M."/>
        </authorList>
    </citation>
    <scope>NUCLEOTIDE SEQUENCE [LARGE SCALE GENOMIC DNA]</scope>
    <source>
        <strain evidence="8 9">DSM 45771</strain>
    </source>
</reference>
<evidence type="ECO:0000256" key="4">
    <source>
        <dbReference type="ARBA" id="ARBA00022989"/>
    </source>
</evidence>
<keyword evidence="3 7" id="KW-0812">Transmembrane</keyword>
<name>A0A2U1EDG5_9PSEU</name>
<feature type="transmembrane region" description="Helical" evidence="7">
    <location>
        <begin position="229"/>
        <end position="262"/>
    </location>
</feature>
<dbReference type="GO" id="GO:0055085">
    <property type="term" value="P:transmembrane transport"/>
    <property type="evidence" value="ECO:0007669"/>
    <property type="project" value="TreeGrafter"/>
</dbReference>
<keyword evidence="5 7" id="KW-0472">Membrane</keyword>
<dbReference type="GO" id="GO:0016020">
    <property type="term" value="C:membrane"/>
    <property type="evidence" value="ECO:0007669"/>
    <property type="project" value="UniProtKB-SubCell"/>
</dbReference>
<comment type="similarity">
    <text evidence="2">Belongs to the autoinducer-2 exporter (AI-2E) (TC 2.A.86) family.</text>
</comment>
<dbReference type="EMBL" id="QEKW01000022">
    <property type="protein sequence ID" value="PVY97998.1"/>
    <property type="molecule type" value="Genomic_DNA"/>
</dbReference>
<proteinExistence type="inferred from homology"/>
<evidence type="ECO:0000256" key="1">
    <source>
        <dbReference type="ARBA" id="ARBA00004141"/>
    </source>
</evidence>
<evidence type="ECO:0000256" key="2">
    <source>
        <dbReference type="ARBA" id="ARBA00009773"/>
    </source>
</evidence>
<keyword evidence="9" id="KW-1185">Reference proteome</keyword>
<evidence type="ECO:0000313" key="9">
    <source>
        <dbReference type="Proteomes" id="UP000245639"/>
    </source>
</evidence>
<evidence type="ECO:0000256" key="7">
    <source>
        <dbReference type="SAM" id="Phobius"/>
    </source>
</evidence>
<dbReference type="Pfam" id="PF01594">
    <property type="entry name" value="AI-2E_transport"/>
    <property type="match status" value="1"/>
</dbReference>
<sequence>MPEWCRVPSVLRMSTSVAPPGAQAPTGSAAPVSPAAAPLPRGLLLLLGAAAVVVSVAGLMAVAWLVAPVLLALVIVIAVAPLQAWLRRKGWPAWSTVLALVLVIFGILLALVAVLFASVGQLVAVVPQYSDRIQGLTTSVSTSLARLGFDPAQARATAASADLGQVVTYVGSILADLSGAITTLVFLLALILFLIAEANGAGRRLEAVGTDRPHMVVALQGFAVGTRRYLVVTAVFGLIVAVLDTVALAIMGIPLVILWGLLSFITNFIPNIGFIIGLVPPALLGLLVGGWQLMAAVIVVYIVLNAVVQSLIQPRFTGDAVGLSAVVTFVALLFWAWVLGPLGALLAIPATLLVKAVLVDCDPGARWVEALIGSASPPGAGRGAGDTPSEGSGARVESEADAVFTPVPGPTLAAADTTVSTPR</sequence>
<protein>
    <submittedName>
        <fullName evidence="8">Putative PurR-regulated permease PerM</fullName>
    </submittedName>
</protein>
<accession>A0A2U1EDG5</accession>
<feature type="transmembrane region" description="Helical" evidence="7">
    <location>
        <begin position="177"/>
        <end position="196"/>
    </location>
</feature>
<feature type="transmembrane region" description="Helical" evidence="7">
    <location>
        <begin position="43"/>
        <end position="63"/>
    </location>
</feature>
<evidence type="ECO:0000256" key="3">
    <source>
        <dbReference type="ARBA" id="ARBA00022692"/>
    </source>
</evidence>
<evidence type="ECO:0000256" key="5">
    <source>
        <dbReference type="ARBA" id="ARBA00023136"/>
    </source>
</evidence>
<dbReference type="Proteomes" id="UP000245639">
    <property type="component" value="Unassembled WGS sequence"/>
</dbReference>
<comment type="subcellular location">
    <subcellularLocation>
        <location evidence="1">Membrane</location>
        <topology evidence="1">Multi-pass membrane protein</topology>
    </subcellularLocation>
</comment>
<feature type="transmembrane region" description="Helical" evidence="7">
    <location>
        <begin position="69"/>
        <end position="86"/>
    </location>
</feature>
<dbReference type="AlphaFoldDB" id="A0A2U1EDG5"/>
<keyword evidence="4 7" id="KW-1133">Transmembrane helix</keyword>
<evidence type="ECO:0000256" key="6">
    <source>
        <dbReference type="SAM" id="MobiDB-lite"/>
    </source>
</evidence>
<feature type="transmembrane region" description="Helical" evidence="7">
    <location>
        <begin position="324"/>
        <end position="348"/>
    </location>
</feature>
<evidence type="ECO:0000313" key="8">
    <source>
        <dbReference type="EMBL" id="PVY97998.1"/>
    </source>
</evidence>